<dbReference type="SMART" id="SM00471">
    <property type="entry name" value="HDc"/>
    <property type="match status" value="1"/>
</dbReference>
<dbReference type="InterPro" id="IPR027432">
    <property type="entry name" value="dGTP_triphosphohydrolase_C"/>
</dbReference>
<dbReference type="AlphaFoldDB" id="S7UT04"/>
<dbReference type="RefSeq" id="WP_020886025.1">
    <property type="nucleotide sequence ID" value="NZ_ATHI01000004.1"/>
</dbReference>
<dbReference type="GO" id="GO:0008832">
    <property type="term" value="F:dGTPase activity"/>
    <property type="evidence" value="ECO:0007669"/>
    <property type="project" value="TreeGrafter"/>
</dbReference>
<dbReference type="EMBL" id="ATHI01000004">
    <property type="protein sequence ID" value="EPR35438.1"/>
    <property type="molecule type" value="Genomic_DNA"/>
</dbReference>
<gene>
    <name evidence="4" type="ORF">dsat_2139</name>
</gene>
<dbReference type="PANTHER" id="PTHR11373">
    <property type="entry name" value="DEOXYNUCLEOSIDE TRIPHOSPHATE TRIPHOSPHOHYDROLASE"/>
    <property type="match status" value="1"/>
</dbReference>
<name>S7UT04_9BACT</name>
<dbReference type="PROSITE" id="PS51831">
    <property type="entry name" value="HD"/>
    <property type="match status" value="1"/>
</dbReference>
<dbReference type="InterPro" id="IPR006674">
    <property type="entry name" value="HD_domain"/>
</dbReference>
<dbReference type="STRING" id="1121439.dsat_2139"/>
<dbReference type="InterPro" id="IPR003607">
    <property type="entry name" value="HD/PDEase_dom"/>
</dbReference>
<dbReference type="PANTHER" id="PTHR11373:SF32">
    <property type="entry name" value="DEOXYGUANOSINETRIPHOSPHATE TRIPHOSPHOHYDROLASE"/>
    <property type="match status" value="1"/>
</dbReference>
<keyword evidence="5" id="KW-1185">Reference proteome</keyword>
<evidence type="ECO:0000313" key="5">
    <source>
        <dbReference type="Proteomes" id="UP000014975"/>
    </source>
</evidence>
<evidence type="ECO:0000256" key="1">
    <source>
        <dbReference type="ARBA" id="ARBA00022801"/>
    </source>
</evidence>
<dbReference type="PATRIC" id="fig|1121439.3.peg.525"/>
<organism evidence="4 5">
    <name type="scientific">Alkalidesulfovibrio alkalitolerans DSM 16529</name>
    <dbReference type="NCBI Taxonomy" id="1121439"/>
    <lineage>
        <taxon>Bacteria</taxon>
        <taxon>Pseudomonadati</taxon>
        <taxon>Thermodesulfobacteriota</taxon>
        <taxon>Desulfovibrionia</taxon>
        <taxon>Desulfovibrionales</taxon>
        <taxon>Desulfovibrionaceae</taxon>
        <taxon>Alkalidesulfovibrio</taxon>
    </lineage>
</organism>
<feature type="region of interest" description="Disordered" evidence="2">
    <location>
        <begin position="1"/>
        <end position="23"/>
    </location>
</feature>
<dbReference type="Gene3D" id="1.10.3550.10">
    <property type="entry name" value="eoxyguanosinetriphosphate triphosphohydrolase domain-like"/>
    <property type="match status" value="1"/>
</dbReference>
<evidence type="ECO:0000256" key="2">
    <source>
        <dbReference type="SAM" id="MobiDB-lite"/>
    </source>
</evidence>
<dbReference type="SUPFAM" id="SSF109604">
    <property type="entry name" value="HD-domain/PDEase-like"/>
    <property type="match status" value="1"/>
</dbReference>
<dbReference type="InterPro" id="IPR006261">
    <property type="entry name" value="dGTPase"/>
</dbReference>
<dbReference type="NCBIfam" id="NF002205">
    <property type="entry name" value="PRK01096.1"/>
    <property type="match status" value="1"/>
</dbReference>
<dbReference type="Gene3D" id="1.10.3210.10">
    <property type="entry name" value="Hypothetical protein af1432"/>
    <property type="match status" value="1"/>
</dbReference>
<accession>S7UT04</accession>
<reference evidence="4 5" key="1">
    <citation type="journal article" date="2013" name="Genome Announc.">
        <title>Draft genome sequences for three mercury-methylating, sulfate-reducing bacteria.</title>
        <authorList>
            <person name="Brown S.D."/>
            <person name="Hurt R.A.Jr."/>
            <person name="Gilmour C.C."/>
            <person name="Elias D.A."/>
        </authorList>
    </citation>
    <scope>NUCLEOTIDE SEQUENCE [LARGE SCALE GENOMIC DNA]</scope>
    <source>
        <strain evidence="4 5">DSM 16529</strain>
    </source>
</reference>
<evidence type="ECO:0000313" key="4">
    <source>
        <dbReference type="EMBL" id="EPR35438.1"/>
    </source>
</evidence>
<dbReference type="Proteomes" id="UP000014975">
    <property type="component" value="Unassembled WGS sequence"/>
</dbReference>
<feature type="domain" description="HD" evidence="3">
    <location>
        <begin position="60"/>
        <end position="242"/>
    </location>
</feature>
<dbReference type="eggNOG" id="COG0232">
    <property type="taxonomic scope" value="Bacteria"/>
</dbReference>
<feature type="compositionally biased region" description="Basic and acidic residues" evidence="2">
    <location>
        <begin position="11"/>
        <end position="23"/>
    </location>
</feature>
<evidence type="ECO:0000259" key="3">
    <source>
        <dbReference type="PROSITE" id="PS51831"/>
    </source>
</evidence>
<dbReference type="InterPro" id="IPR023293">
    <property type="entry name" value="dGTP_triP_hydro_central_sf"/>
</dbReference>
<keyword evidence="1 4" id="KW-0378">Hydrolase</keyword>
<dbReference type="GO" id="GO:0006203">
    <property type="term" value="P:dGTP catabolic process"/>
    <property type="evidence" value="ECO:0007669"/>
    <property type="project" value="TreeGrafter"/>
</dbReference>
<proteinExistence type="predicted"/>
<comment type="caution">
    <text evidence="4">The sequence shown here is derived from an EMBL/GenBank/DDBJ whole genome shotgun (WGS) entry which is preliminary data.</text>
</comment>
<dbReference type="NCBIfam" id="TIGR01353">
    <property type="entry name" value="dGTP_triPase"/>
    <property type="match status" value="1"/>
</dbReference>
<dbReference type="Gene3D" id="1.10.3410.10">
    <property type="entry name" value="putative deoxyguanosinetriphosphate triphosphohydrolase like domain"/>
    <property type="match status" value="1"/>
</dbReference>
<dbReference type="OrthoDB" id="9803619at2"/>
<dbReference type="Pfam" id="PF01966">
    <property type="entry name" value="HD"/>
    <property type="match status" value="1"/>
</dbReference>
<protein>
    <submittedName>
        <fullName evidence="4">Deoxyguanosinetriphosphate triphosphohydrolase</fullName>
    </submittedName>
</protein>
<dbReference type="InterPro" id="IPR050135">
    <property type="entry name" value="dGTPase-like"/>
</dbReference>
<sequence>MDWTCLLSPRRHPERENAPGDPRSEFLRDYDRIVFSTAFRRLGRKTQVHPLTINDHVHTRLTHSIETGSVGRSLGLHAFELLRDELPPHTPPAMLGEIVQAACLAHDIGNPPFGHAGEEAVRAFFAEAPDHLVENLSPAQRLDLATFEGNAQGFRIVTRLEMSLNAGGMRLTLPTLGALLKYPWTSEHPVARQKGKFSCYLSERATLDEIAQRLGLPPGTEGGFARHPLAFLVEAADDICYSILDLEDARELGLLSFAEIMAALGPLADSLGGPARDASLHQRRRLSYIRSQAIGRAVEDAARAFADHHRAILAGAFEKSLLDVCSEATRQGIAGAKELARGRIYTNTRKIELEIGSFSAIGGLLQVLCTAVWEKLARGRVSGRGQRLLRVLGEHAPPDDATLYEGYMRVLDYVSGMTDQYATLMAKQIGGLAENLSVR</sequence>